<evidence type="ECO:0000313" key="6">
    <source>
        <dbReference type="EMBL" id="GAJ21627.1"/>
    </source>
</evidence>
<dbReference type="Gene3D" id="3.30.559.10">
    <property type="entry name" value="Chloramphenicol acetyltransferase-like domain"/>
    <property type="match status" value="1"/>
</dbReference>
<dbReference type="PANTHER" id="PTHR43178">
    <property type="entry name" value="DIHYDROLIPOAMIDE ACETYLTRANSFERASE COMPONENT OF PYRUVATE DEHYDROGENASE COMPLEX"/>
    <property type="match status" value="1"/>
</dbReference>
<reference evidence="6" key="1">
    <citation type="journal article" date="2014" name="Front. Microbiol.">
        <title>High frequency of phylogenetically diverse reductive dehalogenase-homologous genes in deep subseafloor sedimentary metagenomes.</title>
        <authorList>
            <person name="Kawai M."/>
            <person name="Futagami T."/>
            <person name="Toyoda A."/>
            <person name="Takaki Y."/>
            <person name="Nishi S."/>
            <person name="Hori S."/>
            <person name="Arai W."/>
            <person name="Tsubouchi T."/>
            <person name="Morono Y."/>
            <person name="Uchiyama I."/>
            <person name="Ito T."/>
            <person name="Fujiyama A."/>
            <person name="Inagaki F."/>
            <person name="Takami H."/>
        </authorList>
    </citation>
    <scope>NUCLEOTIDE SEQUENCE</scope>
    <source>
        <strain evidence="6">Expedition CK06-06</strain>
    </source>
</reference>
<name>X1VNZ0_9ZZZZ</name>
<evidence type="ECO:0000256" key="2">
    <source>
        <dbReference type="ARBA" id="ARBA00022679"/>
    </source>
</evidence>
<dbReference type="AlphaFoldDB" id="X1VNZ0"/>
<dbReference type="Pfam" id="PF00198">
    <property type="entry name" value="2-oxoacid_dh"/>
    <property type="match status" value="1"/>
</dbReference>
<evidence type="ECO:0000256" key="3">
    <source>
        <dbReference type="ARBA" id="ARBA00023315"/>
    </source>
</evidence>
<dbReference type="EMBL" id="BARW01038273">
    <property type="protein sequence ID" value="GAJ21627.1"/>
    <property type="molecule type" value="Genomic_DNA"/>
</dbReference>
<comment type="cofactor">
    <cofactor evidence="1">
        <name>(R)-lipoate</name>
        <dbReference type="ChEBI" id="CHEBI:83088"/>
    </cofactor>
</comment>
<feature type="transmembrane region" description="Helical" evidence="4">
    <location>
        <begin position="105"/>
        <end position="125"/>
    </location>
</feature>
<protein>
    <recommendedName>
        <fullName evidence="5">2-oxoacid dehydrogenase acyltransferase catalytic domain-containing protein</fullName>
    </recommendedName>
</protein>
<dbReference type="PANTHER" id="PTHR43178:SF5">
    <property type="entry name" value="LIPOAMIDE ACYLTRANSFERASE COMPONENT OF BRANCHED-CHAIN ALPHA-KETO ACID DEHYDROGENASE COMPLEX, MITOCHONDRIAL"/>
    <property type="match status" value="1"/>
</dbReference>
<dbReference type="InterPro" id="IPR001078">
    <property type="entry name" value="2-oxoacid_DH_actylTfrase"/>
</dbReference>
<dbReference type="SUPFAM" id="SSF52777">
    <property type="entry name" value="CoA-dependent acyltransferases"/>
    <property type="match status" value="1"/>
</dbReference>
<sequence>KITDIAKKRIELVGKAREGRLSLEEISNGTFTVTNLGMYGIRSFSPIINPPQAAILAVGEIYTEPAVVNGKIKPESFIDLSVSCDHRIIDGIVGAKFLGRKGIRVATAFFISSVILCGLVKILFIKSSAKTVLRWRLSISIFLSQLSQATLRR</sequence>
<dbReference type="GO" id="GO:0031405">
    <property type="term" value="F:lipoic acid binding"/>
    <property type="evidence" value="ECO:0007669"/>
    <property type="project" value="TreeGrafter"/>
</dbReference>
<dbReference type="GO" id="GO:0005739">
    <property type="term" value="C:mitochondrion"/>
    <property type="evidence" value="ECO:0007669"/>
    <property type="project" value="TreeGrafter"/>
</dbReference>
<feature type="non-terminal residue" evidence="6">
    <location>
        <position position="1"/>
    </location>
</feature>
<feature type="domain" description="2-oxoacid dehydrogenase acyltransferase catalytic" evidence="5">
    <location>
        <begin position="2"/>
        <end position="99"/>
    </location>
</feature>
<keyword evidence="2" id="KW-0808">Transferase</keyword>
<dbReference type="InterPro" id="IPR050743">
    <property type="entry name" value="2-oxoacid_DH_E2_comp"/>
</dbReference>
<keyword evidence="4" id="KW-0472">Membrane</keyword>
<organism evidence="6">
    <name type="scientific">marine sediment metagenome</name>
    <dbReference type="NCBI Taxonomy" id="412755"/>
    <lineage>
        <taxon>unclassified sequences</taxon>
        <taxon>metagenomes</taxon>
        <taxon>ecological metagenomes</taxon>
    </lineage>
</organism>
<keyword evidence="4" id="KW-0812">Transmembrane</keyword>
<keyword evidence="4" id="KW-1133">Transmembrane helix</keyword>
<accession>X1VNZ0</accession>
<dbReference type="InterPro" id="IPR023213">
    <property type="entry name" value="CAT-like_dom_sf"/>
</dbReference>
<comment type="caution">
    <text evidence="6">The sequence shown here is derived from an EMBL/GenBank/DDBJ whole genome shotgun (WGS) entry which is preliminary data.</text>
</comment>
<evidence type="ECO:0000256" key="1">
    <source>
        <dbReference type="ARBA" id="ARBA00001938"/>
    </source>
</evidence>
<evidence type="ECO:0000259" key="5">
    <source>
        <dbReference type="Pfam" id="PF00198"/>
    </source>
</evidence>
<proteinExistence type="predicted"/>
<dbReference type="GO" id="GO:0016407">
    <property type="term" value="F:acetyltransferase activity"/>
    <property type="evidence" value="ECO:0007669"/>
    <property type="project" value="TreeGrafter"/>
</dbReference>
<evidence type="ECO:0000256" key="4">
    <source>
        <dbReference type="SAM" id="Phobius"/>
    </source>
</evidence>
<keyword evidence="3" id="KW-0012">Acyltransferase</keyword>
<gene>
    <name evidence="6" type="ORF">S12H4_58795</name>
</gene>